<evidence type="ECO:0000259" key="2">
    <source>
        <dbReference type="SMART" id="SM00382"/>
    </source>
</evidence>
<dbReference type="GO" id="GO:0016887">
    <property type="term" value="F:ATP hydrolysis activity"/>
    <property type="evidence" value="ECO:0007669"/>
    <property type="project" value="InterPro"/>
</dbReference>
<reference evidence="3 4" key="1">
    <citation type="journal article" date="2018" name="Nat. Ecol. Evol.">
        <title>Pezizomycetes genomes reveal the molecular basis of ectomycorrhizal truffle lifestyle.</title>
        <authorList>
            <person name="Murat C."/>
            <person name="Payen T."/>
            <person name="Noel B."/>
            <person name="Kuo A."/>
            <person name="Morin E."/>
            <person name="Chen J."/>
            <person name="Kohler A."/>
            <person name="Krizsan K."/>
            <person name="Balestrini R."/>
            <person name="Da Silva C."/>
            <person name="Montanini B."/>
            <person name="Hainaut M."/>
            <person name="Levati E."/>
            <person name="Barry K.W."/>
            <person name="Belfiori B."/>
            <person name="Cichocki N."/>
            <person name="Clum A."/>
            <person name="Dockter R.B."/>
            <person name="Fauchery L."/>
            <person name="Guy J."/>
            <person name="Iotti M."/>
            <person name="Le Tacon F."/>
            <person name="Lindquist E.A."/>
            <person name="Lipzen A."/>
            <person name="Malagnac F."/>
            <person name="Mello A."/>
            <person name="Molinier V."/>
            <person name="Miyauchi S."/>
            <person name="Poulain J."/>
            <person name="Riccioni C."/>
            <person name="Rubini A."/>
            <person name="Sitrit Y."/>
            <person name="Splivallo R."/>
            <person name="Traeger S."/>
            <person name="Wang M."/>
            <person name="Zifcakova L."/>
            <person name="Wipf D."/>
            <person name="Zambonelli A."/>
            <person name="Paolocci F."/>
            <person name="Nowrousian M."/>
            <person name="Ottonello S."/>
            <person name="Baldrian P."/>
            <person name="Spatafora J.W."/>
            <person name="Henrissat B."/>
            <person name="Nagy L.G."/>
            <person name="Aury J.M."/>
            <person name="Wincker P."/>
            <person name="Grigoriev I.V."/>
            <person name="Bonfante P."/>
            <person name="Martin F.M."/>
        </authorList>
    </citation>
    <scope>NUCLEOTIDE SEQUENCE [LARGE SCALE GENOMIC DNA]</scope>
    <source>
        <strain evidence="3 4">RN42</strain>
    </source>
</reference>
<dbReference type="InterPro" id="IPR003959">
    <property type="entry name" value="ATPase_AAA_core"/>
</dbReference>
<evidence type="ECO:0000313" key="3">
    <source>
        <dbReference type="EMBL" id="RPA80095.1"/>
    </source>
</evidence>
<sequence>MADYTTAQLPPPDIMDSSSPSPKPHLLWTEKYRAKRFTDLITDDRTSRQVLRWLKSWDSLVFPSGAGSSKKQLPPPQKKILLISGPPGLGKTTLAHVAARQAGYNTVEINASDSRTADVVRNQIRDIMSYTTVSFDRASVRPAAIVIDEIDGVDGNKESGFIKALIDLIQLDHTNANRQPGTYGTRRRKRKGDDFRFLRPIVAVCNDLYAPALKPLRPFADVVYMRKPPAGAIASRMKGIFGREGFECDDSAARRLVELACKGGGSGGDLRGALVGGELMAQRLNANLAGRRQGGRKILVTRDMVDSEMGAFGAADGSGKGKGGVREVIEKVFCLPKVKAGMEGVKPIEELRQCVETCAEFDKIITDCFATYPDQPYHDDTFLTKPTLASDWLFFHDLLSTAQLSQYLPTPILAFHTLFATLTNSGISTFGDRKPLFGEDDPEPAPFTGTKADYDCFEGRKATRTTIQSLQSSISNLRLMQAFKSDLAITTELAPYLTRIFSPKVTPVVIRGSGPNAISVASVRREDEKKLVHKVACIMLSLGIEFEKVKIDDTHLPVGPVGRGVDYAYRMDPPLDTLNSFVTRAEKEKEVTRYAVRQVIHQECEREKLAREVSRRNLRFGEVEHPLAASAEPIKVAVKRDFWGNVVEENAEGDGKRGGGDVQADGRKRRRVVRGHGGLVWVQFHDGYSNAVRKGVSLEDLVRSFF</sequence>
<gene>
    <name evidence="3" type="ORF">BJ508DRAFT_318646</name>
</gene>
<keyword evidence="4" id="KW-1185">Reference proteome</keyword>
<name>A0A3N4I1W1_ASCIM</name>
<dbReference type="AlphaFoldDB" id="A0A3N4I1W1"/>
<dbReference type="GO" id="GO:0005524">
    <property type="term" value="F:ATP binding"/>
    <property type="evidence" value="ECO:0007669"/>
    <property type="project" value="InterPro"/>
</dbReference>
<dbReference type="GO" id="GO:0005634">
    <property type="term" value="C:nucleus"/>
    <property type="evidence" value="ECO:0007669"/>
    <property type="project" value="TreeGrafter"/>
</dbReference>
<protein>
    <submittedName>
        <fullName evidence="3">P-loop containing nucleoside triphosphate hydrolase protein</fullName>
    </submittedName>
</protein>
<evidence type="ECO:0000256" key="1">
    <source>
        <dbReference type="SAM" id="MobiDB-lite"/>
    </source>
</evidence>
<dbReference type="OrthoDB" id="2195431at2759"/>
<dbReference type="SMART" id="SM00382">
    <property type="entry name" value="AAA"/>
    <property type="match status" value="1"/>
</dbReference>
<dbReference type="PANTHER" id="PTHR23389">
    <property type="entry name" value="CHROMOSOME TRANSMISSION FIDELITY FACTOR 18"/>
    <property type="match status" value="1"/>
</dbReference>
<organism evidence="3 4">
    <name type="scientific">Ascobolus immersus RN42</name>
    <dbReference type="NCBI Taxonomy" id="1160509"/>
    <lineage>
        <taxon>Eukaryota</taxon>
        <taxon>Fungi</taxon>
        <taxon>Dikarya</taxon>
        <taxon>Ascomycota</taxon>
        <taxon>Pezizomycotina</taxon>
        <taxon>Pezizomycetes</taxon>
        <taxon>Pezizales</taxon>
        <taxon>Ascobolaceae</taxon>
        <taxon>Ascobolus</taxon>
    </lineage>
</organism>
<dbReference type="Proteomes" id="UP000275078">
    <property type="component" value="Unassembled WGS sequence"/>
</dbReference>
<dbReference type="SUPFAM" id="SSF52540">
    <property type="entry name" value="P-loop containing nucleoside triphosphate hydrolases"/>
    <property type="match status" value="1"/>
</dbReference>
<dbReference type="InterPro" id="IPR003593">
    <property type="entry name" value="AAA+_ATPase"/>
</dbReference>
<dbReference type="Pfam" id="PF00004">
    <property type="entry name" value="AAA"/>
    <property type="match status" value="1"/>
</dbReference>
<dbReference type="CDD" id="cd00009">
    <property type="entry name" value="AAA"/>
    <property type="match status" value="1"/>
</dbReference>
<dbReference type="GO" id="GO:0003677">
    <property type="term" value="F:DNA binding"/>
    <property type="evidence" value="ECO:0007669"/>
    <property type="project" value="TreeGrafter"/>
</dbReference>
<dbReference type="InterPro" id="IPR027417">
    <property type="entry name" value="P-loop_NTPase"/>
</dbReference>
<accession>A0A3N4I1W1</accession>
<feature type="domain" description="AAA+ ATPase" evidence="2">
    <location>
        <begin position="77"/>
        <end position="229"/>
    </location>
</feature>
<keyword evidence="3" id="KW-0378">Hydrolase</keyword>
<dbReference type="PANTHER" id="PTHR23389:SF3">
    <property type="entry name" value="CHROMOSOME TRANSMISSION FIDELITY PROTEIN 18 HOMOLOG"/>
    <property type="match status" value="1"/>
</dbReference>
<dbReference type="EMBL" id="ML119692">
    <property type="protein sequence ID" value="RPA80095.1"/>
    <property type="molecule type" value="Genomic_DNA"/>
</dbReference>
<feature type="region of interest" description="Disordered" evidence="1">
    <location>
        <begin position="1"/>
        <end position="22"/>
    </location>
</feature>
<evidence type="ECO:0000313" key="4">
    <source>
        <dbReference type="Proteomes" id="UP000275078"/>
    </source>
</evidence>
<dbReference type="STRING" id="1160509.A0A3N4I1W1"/>
<proteinExistence type="predicted"/>
<dbReference type="Gene3D" id="3.40.50.300">
    <property type="entry name" value="P-loop containing nucleotide triphosphate hydrolases"/>
    <property type="match status" value="1"/>
</dbReference>